<evidence type="ECO:0000313" key="6">
    <source>
        <dbReference type="EMBL" id="QCR06741.1"/>
    </source>
</evidence>
<dbReference type="PANTHER" id="PTHR30514">
    <property type="entry name" value="GLUCOKINASE"/>
    <property type="match status" value="1"/>
</dbReference>
<dbReference type="GO" id="GO:0097367">
    <property type="term" value="F:carbohydrate derivative binding"/>
    <property type="evidence" value="ECO:0007669"/>
    <property type="project" value="InterPro"/>
</dbReference>
<dbReference type="EMBL" id="QDKK01000030">
    <property type="protein sequence ID" value="PWC22602.1"/>
    <property type="molecule type" value="Genomic_DNA"/>
</dbReference>
<protein>
    <submittedName>
        <fullName evidence="5">MurR/RpiR family transcriptional regulator</fullName>
    </submittedName>
</protein>
<evidence type="ECO:0000256" key="1">
    <source>
        <dbReference type="ARBA" id="ARBA00023015"/>
    </source>
</evidence>
<dbReference type="Gene3D" id="1.10.10.10">
    <property type="entry name" value="Winged helix-like DNA-binding domain superfamily/Winged helix DNA-binding domain"/>
    <property type="match status" value="1"/>
</dbReference>
<evidence type="ECO:0000313" key="7">
    <source>
        <dbReference type="Proteomes" id="UP000295985"/>
    </source>
</evidence>
<evidence type="ECO:0000313" key="5">
    <source>
        <dbReference type="EMBL" id="PWC22602.1"/>
    </source>
</evidence>
<dbReference type="InterPro" id="IPR000281">
    <property type="entry name" value="HTH_RpiR"/>
</dbReference>
<dbReference type="PANTHER" id="PTHR30514:SF18">
    <property type="entry name" value="RPIR-FAMILY TRANSCRIPTIONAL REGULATOR"/>
    <property type="match status" value="1"/>
</dbReference>
<accession>A0A2U1ULZ0</accession>
<proteinExistence type="predicted"/>
<dbReference type="PROSITE" id="PS51071">
    <property type="entry name" value="HTH_RPIR"/>
    <property type="match status" value="1"/>
</dbReference>
<evidence type="ECO:0000259" key="4">
    <source>
        <dbReference type="PROSITE" id="PS51071"/>
    </source>
</evidence>
<gene>
    <name evidence="5" type="ORF">DDT54_16595</name>
    <name evidence="6" type="ORF">EH206_22880</name>
</gene>
<dbReference type="InterPro" id="IPR001347">
    <property type="entry name" value="SIS_dom"/>
</dbReference>
<name>A0A2U1ULZ0_9GAMM</name>
<dbReference type="CDD" id="cd05013">
    <property type="entry name" value="SIS_RpiR"/>
    <property type="match status" value="1"/>
</dbReference>
<keyword evidence="1" id="KW-0805">Transcription regulation</keyword>
<dbReference type="EMBL" id="CP034036">
    <property type="protein sequence ID" value="QCR06741.1"/>
    <property type="molecule type" value="Genomic_DNA"/>
</dbReference>
<dbReference type="Proteomes" id="UP000303847">
    <property type="component" value="Chromosome"/>
</dbReference>
<organism evidence="5 7">
    <name type="scientific">Brenneria nigrifluens DSM 30175 = ATCC 13028</name>
    <dbReference type="NCBI Taxonomy" id="1121120"/>
    <lineage>
        <taxon>Bacteria</taxon>
        <taxon>Pseudomonadati</taxon>
        <taxon>Pseudomonadota</taxon>
        <taxon>Gammaproteobacteria</taxon>
        <taxon>Enterobacterales</taxon>
        <taxon>Pectobacteriaceae</taxon>
        <taxon>Brenneria</taxon>
    </lineage>
</organism>
<feature type="domain" description="HTH rpiR-type" evidence="4">
    <location>
        <begin position="37"/>
        <end position="113"/>
    </location>
</feature>
<dbReference type="GO" id="GO:0003700">
    <property type="term" value="F:DNA-binding transcription factor activity"/>
    <property type="evidence" value="ECO:0007669"/>
    <property type="project" value="InterPro"/>
</dbReference>
<evidence type="ECO:0000256" key="3">
    <source>
        <dbReference type="ARBA" id="ARBA00023163"/>
    </source>
</evidence>
<dbReference type="InterPro" id="IPR046348">
    <property type="entry name" value="SIS_dom_sf"/>
</dbReference>
<evidence type="ECO:0000256" key="2">
    <source>
        <dbReference type="ARBA" id="ARBA00023125"/>
    </source>
</evidence>
<dbReference type="InterPro" id="IPR035472">
    <property type="entry name" value="RpiR-like_SIS"/>
</dbReference>
<dbReference type="GO" id="GO:0003677">
    <property type="term" value="F:DNA binding"/>
    <property type="evidence" value="ECO:0007669"/>
    <property type="project" value="UniProtKB-KW"/>
</dbReference>
<keyword evidence="8" id="KW-1185">Reference proteome</keyword>
<keyword evidence="2" id="KW-0238">DNA-binding</keyword>
<dbReference type="Pfam" id="PF01418">
    <property type="entry name" value="HTH_6"/>
    <property type="match status" value="1"/>
</dbReference>
<dbReference type="AlphaFoldDB" id="A0A2U1ULZ0"/>
<sequence>MCHMRRSLHRGSLSITYTGDMMNNALSAPEEHTSILAELQTAIRFIYGALSPAEKKLVDVILAHQHHLASYSATELAQLAGVSKSTAARVFRRLGFQDFNQFRMKCRGIEPMGYSPLSNLEQRTPHPMTVRERLDAHIKRERENLAGMQRDSMPEELERAVQLMRDARRVWVLGFRNSYAPAFYAQSLFSHVLSDVQLVNDPAAKFADVLADIHETDVLFVVDFPRQVQLLSHLVRVAKNYQARIVVLSNTLVSDVCALADVVIPCAAKHSDIFDSYTAAVSMVNFIGNQLAACCSEKASQRMQRMEDIHRQIGDLYQPAPLSSADDKNRG</sequence>
<dbReference type="OrthoDB" id="3237351at2"/>
<dbReference type="Gene3D" id="3.40.50.10490">
    <property type="entry name" value="Glucose-6-phosphate isomerase like protein, domain 1"/>
    <property type="match status" value="1"/>
</dbReference>
<dbReference type="InterPro" id="IPR047640">
    <property type="entry name" value="RpiR-like"/>
</dbReference>
<dbReference type="Proteomes" id="UP000295985">
    <property type="component" value="Unassembled WGS sequence"/>
</dbReference>
<evidence type="ECO:0000313" key="8">
    <source>
        <dbReference type="Proteomes" id="UP000303847"/>
    </source>
</evidence>
<dbReference type="InterPro" id="IPR036388">
    <property type="entry name" value="WH-like_DNA-bd_sf"/>
</dbReference>
<reference evidence="6 8" key="2">
    <citation type="submission" date="2018-11" db="EMBL/GenBank/DDBJ databases">
        <title>Genome sequences of Brenneria nigrifluens and Brenneria rubrifaciens.</title>
        <authorList>
            <person name="Poret-Peterson A.T."/>
            <person name="McClean A.E."/>
            <person name="Kluepfel D.A."/>
        </authorList>
    </citation>
    <scope>NUCLEOTIDE SEQUENCE [LARGE SCALE GENOMIC DNA]</scope>
    <source>
        <strain evidence="6 8">ATCC 13028</strain>
    </source>
</reference>
<dbReference type="Pfam" id="PF01380">
    <property type="entry name" value="SIS"/>
    <property type="match status" value="1"/>
</dbReference>
<dbReference type="InterPro" id="IPR009057">
    <property type="entry name" value="Homeodomain-like_sf"/>
</dbReference>
<dbReference type="GO" id="GO:1901135">
    <property type="term" value="P:carbohydrate derivative metabolic process"/>
    <property type="evidence" value="ECO:0007669"/>
    <property type="project" value="InterPro"/>
</dbReference>
<keyword evidence="3" id="KW-0804">Transcription</keyword>
<dbReference type="SUPFAM" id="SSF46689">
    <property type="entry name" value="Homeodomain-like"/>
    <property type="match status" value="1"/>
</dbReference>
<dbReference type="SUPFAM" id="SSF53697">
    <property type="entry name" value="SIS domain"/>
    <property type="match status" value="1"/>
</dbReference>
<reference evidence="5 7" key="1">
    <citation type="submission" date="2018-04" db="EMBL/GenBank/DDBJ databases">
        <title>Brenneria corticis sp.nov.</title>
        <authorList>
            <person name="Li Y."/>
        </authorList>
    </citation>
    <scope>NUCLEOTIDE SEQUENCE [LARGE SCALE GENOMIC DNA]</scope>
    <source>
        <strain evidence="5 7">LMG 2694</strain>
    </source>
</reference>